<accession>A0AAN1RSW3</accession>
<gene>
    <name evidence="1" type="ORF">CS347_01160</name>
</gene>
<dbReference type="SUPFAM" id="SSF53474">
    <property type="entry name" value="alpha/beta-Hydrolases"/>
    <property type="match status" value="1"/>
</dbReference>
<dbReference type="GO" id="GO:0016787">
    <property type="term" value="F:hydrolase activity"/>
    <property type="evidence" value="ECO:0007669"/>
    <property type="project" value="UniProtKB-KW"/>
</dbReference>
<sequence length="213" mass="23157">MTRPTLYFVHGWACDAGLWDPLRAQLQDWPQAVAETGYFGAPPQAVPAGPVIAIAHSLGGMKLLGAPLPDCRALVLINSFARLGAAPGLGVPRRLLDRMRMRLRTQPRAMLADFHRQAGSDTGPPAGEPDIDRLDEDLLRLRDEDRLAELRAWRRPLCSLAASADAIVPEALSRADLPAPVHWHDGGGHMLPRSAAGWCAAHIRAFLETLPPQ</sequence>
<reference evidence="2" key="1">
    <citation type="submission" date="2017-10" db="EMBL/GenBank/DDBJ databases">
        <title>Whole genome sequencing of various Bordetella species.</title>
        <authorList>
            <person name="Weigand M.R."/>
            <person name="Loparev V."/>
            <person name="Peng Y."/>
            <person name="Bowden K.E."/>
            <person name="Tondella M.L."/>
            <person name="Williams M.M."/>
        </authorList>
    </citation>
    <scope>NUCLEOTIDE SEQUENCE [LARGE SCALE GENOMIC DNA]</scope>
    <source>
        <strain evidence="2">H720</strain>
    </source>
</reference>
<keyword evidence="1" id="KW-0378">Hydrolase</keyword>
<proteinExistence type="predicted"/>
<name>A0AAN1RSW3_9BORD</name>
<evidence type="ECO:0000313" key="2">
    <source>
        <dbReference type="Proteomes" id="UP000282741"/>
    </source>
</evidence>
<dbReference type="Gene3D" id="3.40.50.1820">
    <property type="entry name" value="alpha/beta hydrolase"/>
    <property type="match status" value="1"/>
</dbReference>
<dbReference type="InterPro" id="IPR029058">
    <property type="entry name" value="AB_hydrolase_fold"/>
</dbReference>
<evidence type="ECO:0000313" key="1">
    <source>
        <dbReference type="EMBL" id="AZW15496.1"/>
    </source>
</evidence>
<dbReference type="AlphaFoldDB" id="A0AAN1RSW3"/>
<protein>
    <submittedName>
        <fullName evidence="1">Alpha/beta hydrolase</fullName>
    </submittedName>
</protein>
<dbReference type="KEGG" id="bhz:ACR54_01410"/>
<dbReference type="Proteomes" id="UP000282741">
    <property type="component" value="Chromosome"/>
</dbReference>
<organism evidence="1 2">
    <name type="scientific">Bordetella hinzii</name>
    <dbReference type="NCBI Taxonomy" id="103855"/>
    <lineage>
        <taxon>Bacteria</taxon>
        <taxon>Pseudomonadati</taxon>
        <taxon>Pseudomonadota</taxon>
        <taxon>Betaproteobacteria</taxon>
        <taxon>Burkholderiales</taxon>
        <taxon>Alcaligenaceae</taxon>
        <taxon>Bordetella</taxon>
    </lineage>
</organism>
<dbReference type="RefSeq" id="WP_029579401.1">
    <property type="nucleotide sequence ID" value="NZ_CP012076.1"/>
</dbReference>
<dbReference type="EMBL" id="CP024172">
    <property type="protein sequence ID" value="AZW15496.1"/>
    <property type="molecule type" value="Genomic_DNA"/>
</dbReference>